<dbReference type="Gene3D" id="1.10.101.10">
    <property type="entry name" value="PGBD-like superfamily/PGBD"/>
    <property type="match status" value="1"/>
</dbReference>
<dbReference type="GO" id="GO:0003993">
    <property type="term" value="F:acid phosphatase activity"/>
    <property type="evidence" value="ECO:0007669"/>
    <property type="project" value="InterPro"/>
</dbReference>
<gene>
    <name evidence="3" type="ORF">COS24_02060</name>
</gene>
<dbReference type="Pfam" id="PF16656">
    <property type="entry name" value="Pur_ac_phosph_N"/>
    <property type="match status" value="1"/>
</dbReference>
<dbReference type="InterPro" id="IPR003961">
    <property type="entry name" value="FN3_dom"/>
</dbReference>
<dbReference type="SUPFAM" id="SSF49363">
    <property type="entry name" value="Purple acid phosphatase, N-terminal domain"/>
    <property type="match status" value="1"/>
</dbReference>
<proteinExistence type="predicted"/>
<dbReference type="GO" id="GO:0046872">
    <property type="term" value="F:metal ion binding"/>
    <property type="evidence" value="ECO:0007669"/>
    <property type="project" value="InterPro"/>
</dbReference>
<dbReference type="CDD" id="cd00063">
    <property type="entry name" value="FN3"/>
    <property type="match status" value="1"/>
</dbReference>
<feature type="domain" description="Fibronectin type-III" evidence="2">
    <location>
        <begin position="7"/>
        <end position="99"/>
    </location>
</feature>
<evidence type="ECO:0000313" key="3">
    <source>
        <dbReference type="EMBL" id="PIV45491.1"/>
    </source>
</evidence>
<dbReference type="EMBL" id="PETY01000030">
    <property type="protein sequence ID" value="PIV45491.1"/>
    <property type="molecule type" value="Genomic_DNA"/>
</dbReference>
<dbReference type="InterPro" id="IPR008963">
    <property type="entry name" value="Purple_acid_Pase-like_N"/>
</dbReference>
<dbReference type="InterPro" id="IPR015914">
    <property type="entry name" value="PAPs_N"/>
</dbReference>
<evidence type="ECO:0000313" key="4">
    <source>
        <dbReference type="Proteomes" id="UP000229625"/>
    </source>
</evidence>
<feature type="region of interest" description="Disordered" evidence="1">
    <location>
        <begin position="103"/>
        <end position="127"/>
    </location>
</feature>
<dbReference type="InterPro" id="IPR036366">
    <property type="entry name" value="PGBDSf"/>
</dbReference>
<dbReference type="SMART" id="SM00060">
    <property type="entry name" value="FN3"/>
    <property type="match status" value="1"/>
</dbReference>
<evidence type="ECO:0000256" key="1">
    <source>
        <dbReference type="SAM" id="MobiDB-lite"/>
    </source>
</evidence>
<sequence length="268" mass="28795">SATDTTPPAISEINVVPAKNSATITWKTNEGSTSWVVYGTSTNYGLEKKTTSYVASHSLTITGLTPSTTYHYQLKSKDSSGNISCSSCSTDKTFTTLAEGEVLSEDEEEEVPEEEVPEEEEAVPVSSAPFTLEKPLSQMSREELISTILKLIIYLQQKKEQPSAAEVSFEGIPDNFSFQTNLKLGMNLPDVKYLQIVLNSAPETKLANSGPGSPGNETTYFGSVTLAGAKKFQQKYASGVLTPLGLSAPTGFIGSSSRDKLNDILKGK</sequence>
<feature type="compositionally biased region" description="Acidic residues" evidence="1">
    <location>
        <begin position="103"/>
        <end position="122"/>
    </location>
</feature>
<accession>A0A2M7DAK9</accession>
<dbReference type="Gene3D" id="2.60.40.10">
    <property type="entry name" value="Immunoglobulins"/>
    <property type="match status" value="1"/>
</dbReference>
<evidence type="ECO:0000259" key="2">
    <source>
        <dbReference type="PROSITE" id="PS50853"/>
    </source>
</evidence>
<name>A0A2M7DAK9_9BACT</name>
<dbReference type="InterPro" id="IPR013783">
    <property type="entry name" value="Ig-like_fold"/>
</dbReference>
<organism evidence="3 4">
    <name type="scientific">Candidatus Nealsonbacteria bacterium CG02_land_8_20_14_3_00_34_20</name>
    <dbReference type="NCBI Taxonomy" id="1974698"/>
    <lineage>
        <taxon>Bacteria</taxon>
        <taxon>Candidatus Nealsoniibacteriota</taxon>
    </lineage>
</organism>
<reference evidence="4" key="1">
    <citation type="submission" date="2017-09" db="EMBL/GenBank/DDBJ databases">
        <title>Depth-based differentiation of microbial function through sediment-hosted aquifers and enrichment of novel symbionts in the deep terrestrial subsurface.</title>
        <authorList>
            <person name="Probst A.J."/>
            <person name="Ladd B."/>
            <person name="Jarett J.K."/>
            <person name="Geller-Mcgrath D.E."/>
            <person name="Sieber C.M.K."/>
            <person name="Emerson J.B."/>
            <person name="Anantharaman K."/>
            <person name="Thomas B.C."/>
            <person name="Malmstrom R."/>
            <person name="Stieglmeier M."/>
            <person name="Klingl A."/>
            <person name="Woyke T."/>
            <person name="Ryan C.M."/>
            <person name="Banfield J.F."/>
        </authorList>
    </citation>
    <scope>NUCLEOTIDE SEQUENCE [LARGE SCALE GENOMIC DNA]</scope>
</reference>
<protein>
    <recommendedName>
        <fullName evidence="2">Fibronectin type-III domain-containing protein</fullName>
    </recommendedName>
</protein>
<feature type="non-terminal residue" evidence="3">
    <location>
        <position position="1"/>
    </location>
</feature>
<dbReference type="PROSITE" id="PS50853">
    <property type="entry name" value="FN3"/>
    <property type="match status" value="1"/>
</dbReference>
<dbReference type="AlphaFoldDB" id="A0A2M7DAK9"/>
<dbReference type="Proteomes" id="UP000229625">
    <property type="component" value="Unassembled WGS sequence"/>
</dbReference>
<comment type="caution">
    <text evidence="3">The sequence shown here is derived from an EMBL/GenBank/DDBJ whole genome shotgun (WGS) entry which is preliminary data.</text>
</comment>